<dbReference type="GO" id="GO:0016787">
    <property type="term" value="F:hydrolase activity"/>
    <property type="evidence" value="ECO:0007669"/>
    <property type="project" value="UniProtKB-KW"/>
</dbReference>
<feature type="domain" description="Acetyl-CoA hydrolase/transferase N-terminal" evidence="3">
    <location>
        <begin position="3"/>
        <end position="179"/>
    </location>
</feature>
<gene>
    <name evidence="5" type="ORF">G4Y79_10290</name>
</gene>
<dbReference type="PANTHER" id="PTHR21432">
    <property type="entry name" value="ACETYL-COA HYDROLASE-RELATED"/>
    <property type="match status" value="1"/>
</dbReference>
<evidence type="ECO:0000259" key="3">
    <source>
        <dbReference type="Pfam" id="PF02550"/>
    </source>
</evidence>
<evidence type="ECO:0000256" key="1">
    <source>
        <dbReference type="ARBA" id="ARBA00009632"/>
    </source>
</evidence>
<evidence type="ECO:0000256" key="2">
    <source>
        <dbReference type="ARBA" id="ARBA00022679"/>
    </source>
</evidence>
<evidence type="ECO:0000313" key="5">
    <source>
        <dbReference type="EMBL" id="QPC84742.1"/>
    </source>
</evidence>
<evidence type="ECO:0000313" key="6">
    <source>
        <dbReference type="Proteomes" id="UP000594468"/>
    </source>
</evidence>
<dbReference type="InterPro" id="IPR003702">
    <property type="entry name" value="ActCoA_hydro_N"/>
</dbReference>
<dbReference type="PANTHER" id="PTHR21432:SF20">
    <property type="entry name" value="ACETYL-COA HYDROLASE"/>
    <property type="match status" value="1"/>
</dbReference>
<keyword evidence="6" id="KW-1185">Reference proteome</keyword>
<dbReference type="InterPro" id="IPR038460">
    <property type="entry name" value="AcetylCoA_hyd_C_sf"/>
</dbReference>
<dbReference type="InterPro" id="IPR037171">
    <property type="entry name" value="NagB/RpiA_transferase-like"/>
</dbReference>
<dbReference type="KEGG" id="pmet:G4Y79_10290"/>
<reference evidence="5 6" key="1">
    <citation type="submission" date="2020-02" db="EMBL/GenBank/DDBJ databases">
        <authorList>
            <person name="Zheng R.K."/>
            <person name="Sun C.M."/>
        </authorList>
    </citation>
    <scope>NUCLEOTIDE SEQUENCE [LARGE SCALE GENOMIC DNA]</scope>
    <source>
        <strain evidence="6">rifampicinis</strain>
    </source>
</reference>
<dbReference type="RefSeq" id="WP_195172805.1">
    <property type="nucleotide sequence ID" value="NZ_CP062983.1"/>
</dbReference>
<dbReference type="InterPro" id="IPR046433">
    <property type="entry name" value="ActCoA_hydro"/>
</dbReference>
<protein>
    <submittedName>
        <fullName evidence="5">Acetyl-CoA hydrolase/transferase family protein</fullName>
    </submittedName>
</protein>
<dbReference type="GO" id="GO:0006083">
    <property type="term" value="P:acetate metabolic process"/>
    <property type="evidence" value="ECO:0007669"/>
    <property type="project" value="InterPro"/>
</dbReference>
<accession>A0A7S8ED16</accession>
<dbReference type="Gene3D" id="3.30.750.70">
    <property type="entry name" value="4-hydroxybutyrate coenzyme like domains"/>
    <property type="match status" value="1"/>
</dbReference>
<dbReference type="Gene3D" id="3.40.1080.10">
    <property type="entry name" value="Glutaconate Coenzyme A-transferase"/>
    <property type="match status" value="1"/>
</dbReference>
<dbReference type="InterPro" id="IPR026888">
    <property type="entry name" value="AcetylCoA_hyd_C"/>
</dbReference>
<dbReference type="GO" id="GO:0008775">
    <property type="term" value="F:acetate CoA-transferase activity"/>
    <property type="evidence" value="ECO:0007669"/>
    <property type="project" value="InterPro"/>
</dbReference>
<comment type="similarity">
    <text evidence="1">Belongs to the acetyl-CoA hydrolase/transferase family.</text>
</comment>
<proteinExistence type="inferred from homology"/>
<dbReference type="Pfam" id="PF02550">
    <property type="entry name" value="AcetylCoA_hydro"/>
    <property type="match status" value="1"/>
</dbReference>
<dbReference type="Proteomes" id="UP000594468">
    <property type="component" value="Chromosome"/>
</dbReference>
<keyword evidence="2 5" id="KW-0808">Transferase</keyword>
<name>A0A7S8ED16_9CHLR</name>
<evidence type="ECO:0000259" key="4">
    <source>
        <dbReference type="Pfam" id="PF13336"/>
    </source>
</evidence>
<dbReference type="EMBL" id="CP062983">
    <property type="protein sequence ID" value="QPC84742.1"/>
    <property type="molecule type" value="Genomic_DNA"/>
</dbReference>
<dbReference type="AlphaFoldDB" id="A0A7S8ED16"/>
<sequence length="434" mass="47442">MIWKKNVITAEAAAHKIRSGQRVFLTGNCSTPQAFLNALLARHEELQEVELVQLLGFGPGDYITPEIAQHIRVNNLFIPPNMRGPIAEGLADFTPVFLSEIPRLFRTGRLVLDVAVLHVSPPDEHGYCSYGVEVGVSKSAAETAGLVIAEVNPNMPRTLGDSFIHVSQIDYFIKVDYELPEIVAPPANETQQAIATFIAEHVPDAATLQMGIGGIPDAVLRQLTGHKNLGIHTELFSDGVMDMIETGVITNARKSIHPGKVVAGFVLGSRALFTYIHNNPIFEMHPTEYVNDPFVIAQNERMVSINSALEVDLTGQVCADSIGTRFYSGVGGQIDFVRGASRSNGGKTFIALPSTARDGKVSRIVPYLAQGAGVTTSRNDVHMIVTEYGVADLYGRTIRERVHSLVNIAHPDFREELLAYARQQNYIPQIYSMA</sequence>
<keyword evidence="5" id="KW-0378">Hydrolase</keyword>
<dbReference type="Pfam" id="PF13336">
    <property type="entry name" value="AcetylCoA_hyd_C"/>
    <property type="match status" value="1"/>
</dbReference>
<dbReference type="SUPFAM" id="SSF100950">
    <property type="entry name" value="NagB/RpiA/CoA transferase-like"/>
    <property type="match status" value="2"/>
</dbReference>
<dbReference type="Gene3D" id="3.40.1080.20">
    <property type="entry name" value="Acetyl-CoA hydrolase/transferase C-terminal domain"/>
    <property type="match status" value="1"/>
</dbReference>
<feature type="domain" description="Acetyl-CoA hydrolase/transferase C-terminal" evidence="4">
    <location>
        <begin position="268"/>
        <end position="421"/>
    </location>
</feature>
<organism evidence="5 6">
    <name type="scientific">Phototrophicus methaneseepsis</name>
    <dbReference type="NCBI Taxonomy" id="2710758"/>
    <lineage>
        <taxon>Bacteria</taxon>
        <taxon>Bacillati</taxon>
        <taxon>Chloroflexota</taxon>
        <taxon>Candidatus Thermofontia</taxon>
        <taxon>Phototrophicales</taxon>
        <taxon>Phototrophicaceae</taxon>
        <taxon>Phototrophicus</taxon>
    </lineage>
</organism>